<proteinExistence type="predicted"/>
<dbReference type="AlphaFoldDB" id="A0A932GRI1"/>
<evidence type="ECO:0000259" key="2">
    <source>
        <dbReference type="PROSITE" id="PS51352"/>
    </source>
</evidence>
<dbReference type="CDD" id="cd02966">
    <property type="entry name" value="TlpA_like_family"/>
    <property type="match status" value="1"/>
</dbReference>
<evidence type="ECO:0000256" key="1">
    <source>
        <dbReference type="ARBA" id="ARBA00023284"/>
    </source>
</evidence>
<dbReference type="Proteomes" id="UP000741360">
    <property type="component" value="Unassembled WGS sequence"/>
</dbReference>
<name>A0A932GRI1_UNCTE</name>
<dbReference type="GO" id="GO:0016491">
    <property type="term" value="F:oxidoreductase activity"/>
    <property type="evidence" value="ECO:0007669"/>
    <property type="project" value="InterPro"/>
</dbReference>
<dbReference type="InterPro" id="IPR050553">
    <property type="entry name" value="Thioredoxin_ResA/DsbE_sf"/>
</dbReference>
<reference evidence="3" key="1">
    <citation type="submission" date="2020-07" db="EMBL/GenBank/DDBJ databases">
        <title>Huge and variable diversity of episymbiotic CPR bacteria and DPANN archaea in groundwater ecosystems.</title>
        <authorList>
            <person name="He C.Y."/>
            <person name="Keren R."/>
            <person name="Whittaker M."/>
            <person name="Farag I.F."/>
            <person name="Doudna J."/>
            <person name="Cate J.H.D."/>
            <person name="Banfield J.F."/>
        </authorList>
    </citation>
    <scope>NUCLEOTIDE SEQUENCE</scope>
    <source>
        <strain evidence="3">NC_groundwater_717_Ag_S-0.2um_59_8</strain>
    </source>
</reference>
<protein>
    <submittedName>
        <fullName evidence="3">TlpA family protein disulfide reductase</fullName>
    </submittedName>
</protein>
<evidence type="ECO:0000313" key="3">
    <source>
        <dbReference type="EMBL" id="MBI3016041.1"/>
    </source>
</evidence>
<comment type="caution">
    <text evidence="3">The sequence shown here is derived from an EMBL/GenBank/DDBJ whole genome shotgun (WGS) entry which is preliminary data.</text>
</comment>
<dbReference type="SUPFAM" id="SSF52833">
    <property type="entry name" value="Thioredoxin-like"/>
    <property type="match status" value="1"/>
</dbReference>
<gene>
    <name evidence="3" type="ORF">HYY65_13505</name>
</gene>
<sequence>MEAPDFTLPDLNGRKVRLKDLRGNVIFVNFWATWCPPCRREMPSMEKLYNLYKDRGLVMLAVDIRERPERVKDFFQQLNLTFTPLLDRDGAVASLYRVRGIPTTYLIDRLGRVAAEAVGSRDWASKEAKGYMEKFIASP</sequence>
<dbReference type="InterPro" id="IPR000866">
    <property type="entry name" value="AhpC/TSA"/>
</dbReference>
<dbReference type="PANTHER" id="PTHR42852">
    <property type="entry name" value="THIOL:DISULFIDE INTERCHANGE PROTEIN DSBE"/>
    <property type="match status" value="1"/>
</dbReference>
<organism evidence="3 4">
    <name type="scientific">Tectimicrobiota bacterium</name>
    <dbReference type="NCBI Taxonomy" id="2528274"/>
    <lineage>
        <taxon>Bacteria</taxon>
        <taxon>Pseudomonadati</taxon>
        <taxon>Nitrospinota/Tectimicrobiota group</taxon>
        <taxon>Candidatus Tectimicrobiota</taxon>
    </lineage>
</organism>
<dbReference type="PROSITE" id="PS51352">
    <property type="entry name" value="THIOREDOXIN_2"/>
    <property type="match status" value="1"/>
</dbReference>
<dbReference type="GO" id="GO:0016209">
    <property type="term" value="F:antioxidant activity"/>
    <property type="evidence" value="ECO:0007669"/>
    <property type="project" value="InterPro"/>
</dbReference>
<dbReference type="Pfam" id="PF00578">
    <property type="entry name" value="AhpC-TSA"/>
    <property type="match status" value="1"/>
</dbReference>
<dbReference type="Gene3D" id="3.40.30.10">
    <property type="entry name" value="Glutaredoxin"/>
    <property type="match status" value="1"/>
</dbReference>
<dbReference type="InterPro" id="IPR017937">
    <property type="entry name" value="Thioredoxin_CS"/>
</dbReference>
<evidence type="ECO:0000313" key="4">
    <source>
        <dbReference type="Proteomes" id="UP000741360"/>
    </source>
</evidence>
<dbReference type="PANTHER" id="PTHR42852:SF13">
    <property type="entry name" value="PROTEIN DIPZ"/>
    <property type="match status" value="1"/>
</dbReference>
<keyword evidence="1" id="KW-0676">Redox-active center</keyword>
<dbReference type="InterPro" id="IPR036249">
    <property type="entry name" value="Thioredoxin-like_sf"/>
</dbReference>
<dbReference type="InterPro" id="IPR013766">
    <property type="entry name" value="Thioredoxin_domain"/>
</dbReference>
<dbReference type="PROSITE" id="PS00194">
    <property type="entry name" value="THIOREDOXIN_1"/>
    <property type="match status" value="1"/>
</dbReference>
<feature type="domain" description="Thioredoxin" evidence="2">
    <location>
        <begin position="1"/>
        <end position="137"/>
    </location>
</feature>
<accession>A0A932GRI1</accession>
<dbReference type="EMBL" id="JACPSX010000259">
    <property type="protein sequence ID" value="MBI3016041.1"/>
    <property type="molecule type" value="Genomic_DNA"/>
</dbReference>